<keyword evidence="2" id="KW-1185">Reference proteome</keyword>
<evidence type="ECO:0000313" key="2">
    <source>
        <dbReference type="Proteomes" id="UP001060085"/>
    </source>
</evidence>
<gene>
    <name evidence="1" type="ORF">M9H77_24382</name>
</gene>
<proteinExistence type="predicted"/>
<accession>A0ACC0AWY7</accession>
<comment type="caution">
    <text evidence="1">The sequence shown here is derived from an EMBL/GenBank/DDBJ whole genome shotgun (WGS) entry which is preliminary data.</text>
</comment>
<protein>
    <submittedName>
        <fullName evidence="1">Uncharacterized protein</fullName>
    </submittedName>
</protein>
<dbReference type="Proteomes" id="UP001060085">
    <property type="component" value="Linkage Group LG05"/>
</dbReference>
<sequence>MAKSSSFVKLVSLVILSMLMMNSPSGEAITCNDVKNLLSPCLFYVLFAGQVPPECCNGLQSVVKAANTTTDHQNVCSCLKSLASSATDDQIQRVASIPTQCGVIIPFNITRYVDCSKVAELI</sequence>
<dbReference type="EMBL" id="CM044705">
    <property type="protein sequence ID" value="KAI5665059.1"/>
    <property type="molecule type" value="Genomic_DNA"/>
</dbReference>
<name>A0ACC0AWY7_CATRO</name>
<organism evidence="1 2">
    <name type="scientific">Catharanthus roseus</name>
    <name type="common">Madagascar periwinkle</name>
    <name type="synonym">Vinca rosea</name>
    <dbReference type="NCBI Taxonomy" id="4058"/>
    <lineage>
        <taxon>Eukaryota</taxon>
        <taxon>Viridiplantae</taxon>
        <taxon>Streptophyta</taxon>
        <taxon>Embryophyta</taxon>
        <taxon>Tracheophyta</taxon>
        <taxon>Spermatophyta</taxon>
        <taxon>Magnoliopsida</taxon>
        <taxon>eudicotyledons</taxon>
        <taxon>Gunneridae</taxon>
        <taxon>Pentapetalae</taxon>
        <taxon>asterids</taxon>
        <taxon>lamiids</taxon>
        <taxon>Gentianales</taxon>
        <taxon>Apocynaceae</taxon>
        <taxon>Rauvolfioideae</taxon>
        <taxon>Vinceae</taxon>
        <taxon>Catharanthinae</taxon>
        <taxon>Catharanthus</taxon>
    </lineage>
</organism>
<evidence type="ECO:0000313" key="1">
    <source>
        <dbReference type="EMBL" id="KAI5665059.1"/>
    </source>
</evidence>
<reference evidence="2" key="1">
    <citation type="journal article" date="2023" name="Nat. Plants">
        <title>Single-cell RNA sequencing provides a high-resolution roadmap for understanding the multicellular compartmentation of specialized metabolism.</title>
        <authorList>
            <person name="Sun S."/>
            <person name="Shen X."/>
            <person name="Li Y."/>
            <person name="Li Y."/>
            <person name="Wang S."/>
            <person name="Li R."/>
            <person name="Zhang H."/>
            <person name="Shen G."/>
            <person name="Guo B."/>
            <person name="Wei J."/>
            <person name="Xu J."/>
            <person name="St-Pierre B."/>
            <person name="Chen S."/>
            <person name="Sun C."/>
        </authorList>
    </citation>
    <scope>NUCLEOTIDE SEQUENCE [LARGE SCALE GENOMIC DNA]</scope>
</reference>